<reference evidence="8 9" key="1">
    <citation type="journal article" date="2020" name="Phytopathology">
        <title>A high-quality genome resource of Botrytis fragariae, a new and rapidly spreading fungal pathogen causing strawberry gray mold in the U.S.A.</title>
        <authorList>
            <person name="Wu Y."/>
            <person name="Saski C.A."/>
            <person name="Schnabel G."/>
            <person name="Xiao S."/>
            <person name="Hu M."/>
        </authorList>
    </citation>
    <scope>NUCLEOTIDE SEQUENCE [LARGE SCALE GENOMIC DNA]</scope>
    <source>
        <strain evidence="8 9">BVB16</strain>
    </source>
</reference>
<evidence type="ECO:0000256" key="3">
    <source>
        <dbReference type="ARBA" id="ARBA00022989"/>
    </source>
</evidence>
<evidence type="ECO:0000256" key="1">
    <source>
        <dbReference type="ARBA" id="ARBA00004141"/>
    </source>
</evidence>
<feature type="transmembrane region" description="Helical" evidence="7">
    <location>
        <begin position="262"/>
        <end position="289"/>
    </location>
</feature>
<evidence type="ECO:0000313" key="8">
    <source>
        <dbReference type="EMBL" id="KAF5869889.1"/>
    </source>
</evidence>
<feature type="compositionally biased region" description="Polar residues" evidence="6">
    <location>
        <begin position="946"/>
        <end position="956"/>
    </location>
</feature>
<evidence type="ECO:0000256" key="4">
    <source>
        <dbReference type="ARBA" id="ARBA00023136"/>
    </source>
</evidence>
<dbReference type="EMBL" id="JABFCT010000015">
    <property type="protein sequence ID" value="KAF5869889.1"/>
    <property type="molecule type" value="Genomic_DNA"/>
</dbReference>
<keyword evidence="5" id="KW-0175">Coiled coil</keyword>
<feature type="transmembrane region" description="Helical" evidence="7">
    <location>
        <begin position="199"/>
        <end position="218"/>
    </location>
</feature>
<gene>
    <name evidence="8" type="ORF">Bfra_010034</name>
</gene>
<feature type="compositionally biased region" description="Low complexity" evidence="6">
    <location>
        <begin position="18"/>
        <end position="30"/>
    </location>
</feature>
<feature type="coiled-coil region" evidence="5">
    <location>
        <begin position="726"/>
        <end position="753"/>
    </location>
</feature>
<dbReference type="Gene3D" id="1.20.1250.20">
    <property type="entry name" value="MFS general substrate transporter like domains"/>
    <property type="match status" value="1"/>
</dbReference>
<name>A0A8H6AM12_9HELO</name>
<feature type="region of interest" description="Disordered" evidence="6">
    <location>
        <begin position="1"/>
        <end position="30"/>
    </location>
</feature>
<accession>A0A8H6AM12</accession>
<evidence type="ECO:0000256" key="5">
    <source>
        <dbReference type="SAM" id="Coils"/>
    </source>
</evidence>
<dbReference type="GO" id="GO:0016020">
    <property type="term" value="C:membrane"/>
    <property type="evidence" value="ECO:0007669"/>
    <property type="project" value="UniProtKB-SubCell"/>
</dbReference>
<keyword evidence="9" id="KW-1185">Reference proteome</keyword>
<evidence type="ECO:0000256" key="7">
    <source>
        <dbReference type="SAM" id="Phobius"/>
    </source>
</evidence>
<comment type="subcellular location">
    <subcellularLocation>
        <location evidence="1">Membrane</location>
        <topology evidence="1">Multi-pass membrane protein</topology>
    </subcellularLocation>
</comment>
<evidence type="ECO:0000313" key="9">
    <source>
        <dbReference type="Proteomes" id="UP000531561"/>
    </source>
</evidence>
<dbReference type="PANTHER" id="PTHR23514:SF16">
    <property type="entry name" value="TRANSPORTER, PUTATIVE (AFU_ORTHOLOGUE AFUA_2G17270)-RELATED"/>
    <property type="match status" value="1"/>
</dbReference>
<keyword evidence="2 7" id="KW-0812">Transmembrane</keyword>
<dbReference type="SUPFAM" id="SSF103473">
    <property type="entry name" value="MFS general substrate transporter"/>
    <property type="match status" value="1"/>
</dbReference>
<feature type="transmembrane region" description="Helical" evidence="7">
    <location>
        <begin position="818"/>
        <end position="842"/>
    </location>
</feature>
<feature type="transmembrane region" description="Helical" evidence="7">
    <location>
        <begin position="129"/>
        <end position="146"/>
    </location>
</feature>
<dbReference type="Pfam" id="PF07690">
    <property type="entry name" value="MFS_1"/>
    <property type="match status" value="1"/>
</dbReference>
<sequence length="956" mass="104922">MSGRQAIRETVSSLQNIPSRPLSDPSSSPLESTSNFALILKITSSILAFFTAGLNDGSLGSLIPYILDTYSLSTSSIAFLYLSCFLGWVFAAISIPFLQTHLRLGIGGILLLGASLQLLTQFIRIWGSPWPLFVVSFGLAALGQAYQDAQANTYIAQVGDKAHRWLGVVHAAYSVGCLLGPLAVTAVATAKPVHWMESYGALAGVAGLNVCLVAWAFARDIVIKTRHDQDSEEQGEEDEQSDHARRGNAMWRDIGEVLREKSVWIISFFFFFHLGSVITIGGWLVTYLLTLAPNSGIQASSIGYLPTLFYAGNALGRLFLIEPTHRFGEKPMILLYSFLCIILQIISWRLSNLIGSVVIVCLLGFLLGPFFPAAITHTKLLLPSRIITPALSIIFVIAQAGGNIFPAVTGILAANLDGGDGGGARILQPVVLGNMGPKLPNIVAEIDNPYYDFLYAHNNQIHYLEILQYPSQLVQRLEGGLKDDRSLEDWLAKDLTVDGNQPECGIRILTGKGWSNADATSPGGWTAALPFTKTSYSKILSASSFNIPSNFLQIHCSGITRSFKTTSTSSQTELSATLTFKLGSAINDWDLLTLTEISSTRIITGLFIADEDVDIVPLPFNVDSYLGVSQPWCIARLFIRHKLEQLDFRTENMDISINTIESATGQHDRWVDTDKIQNSNNQDNENDVSSIDPLHVDFIGTTTDLSKAEHGVAALSVCIKGLILATEVLDELNQEEKQTIEELRDRCEHMLLKIEYLLMRKDALLSVIQQFQAEASARRAIFLTEASTDLAKASRKDSEVMKIIAIDTKRDSKAMKTIAILGMVFLPGTFIASVFAMPVFTWTSDGSMIIQKGFGYYWAATIPLTLIILVAWGVSMVIPHRRKGVLSDEIELESLNPISINKRPTNNILRSSNSLSRSRKPSIDGARSQISLRPSQRSSNHRARISTRSLRNSASN</sequence>
<dbReference type="AlphaFoldDB" id="A0A8H6AM12"/>
<feature type="transmembrane region" description="Helical" evidence="7">
    <location>
        <begin position="74"/>
        <end position="97"/>
    </location>
</feature>
<keyword evidence="4 7" id="KW-0472">Membrane</keyword>
<dbReference type="InterPro" id="IPR036259">
    <property type="entry name" value="MFS_trans_sf"/>
</dbReference>
<feature type="transmembrane region" description="Helical" evidence="7">
    <location>
        <begin position="332"/>
        <end position="348"/>
    </location>
</feature>
<evidence type="ECO:0000256" key="6">
    <source>
        <dbReference type="SAM" id="MobiDB-lite"/>
    </source>
</evidence>
<dbReference type="PANTHER" id="PTHR23514">
    <property type="entry name" value="BYPASS OF STOP CODON PROTEIN 6"/>
    <property type="match status" value="1"/>
</dbReference>
<feature type="region of interest" description="Disordered" evidence="6">
    <location>
        <begin position="909"/>
        <end position="956"/>
    </location>
</feature>
<feature type="transmembrane region" description="Helical" evidence="7">
    <location>
        <begin position="354"/>
        <end position="375"/>
    </location>
</feature>
<keyword evidence="3 7" id="KW-1133">Transmembrane helix</keyword>
<dbReference type="InterPro" id="IPR011701">
    <property type="entry name" value="MFS"/>
</dbReference>
<dbReference type="GO" id="GO:0022857">
    <property type="term" value="F:transmembrane transporter activity"/>
    <property type="evidence" value="ECO:0007669"/>
    <property type="project" value="InterPro"/>
</dbReference>
<evidence type="ECO:0000256" key="2">
    <source>
        <dbReference type="ARBA" id="ARBA00022692"/>
    </source>
</evidence>
<dbReference type="InterPro" id="IPR051788">
    <property type="entry name" value="MFS_Transporter"/>
</dbReference>
<proteinExistence type="predicted"/>
<dbReference type="Proteomes" id="UP000531561">
    <property type="component" value="Unassembled WGS sequence"/>
</dbReference>
<feature type="transmembrane region" description="Helical" evidence="7">
    <location>
        <begin position="167"/>
        <end position="187"/>
    </location>
</feature>
<feature type="transmembrane region" description="Helical" evidence="7">
    <location>
        <begin position="301"/>
        <end position="320"/>
    </location>
</feature>
<protein>
    <submittedName>
        <fullName evidence="8">Putative mfs transporter protein</fullName>
    </submittedName>
</protein>
<organism evidence="8 9">
    <name type="scientific">Botrytis fragariae</name>
    <dbReference type="NCBI Taxonomy" id="1964551"/>
    <lineage>
        <taxon>Eukaryota</taxon>
        <taxon>Fungi</taxon>
        <taxon>Dikarya</taxon>
        <taxon>Ascomycota</taxon>
        <taxon>Pezizomycotina</taxon>
        <taxon>Leotiomycetes</taxon>
        <taxon>Helotiales</taxon>
        <taxon>Sclerotiniaceae</taxon>
        <taxon>Botrytis</taxon>
    </lineage>
</organism>
<dbReference type="OrthoDB" id="413079at2759"/>
<feature type="transmembrane region" description="Helical" evidence="7">
    <location>
        <begin position="854"/>
        <end position="874"/>
    </location>
</feature>
<comment type="caution">
    <text evidence="8">The sequence shown here is derived from an EMBL/GenBank/DDBJ whole genome shotgun (WGS) entry which is preliminary data.</text>
</comment>
<dbReference type="Gene3D" id="1.20.58.340">
    <property type="entry name" value="Magnesium transport protein CorA, transmembrane region"/>
    <property type="match status" value="1"/>
</dbReference>
<feature type="transmembrane region" description="Helical" evidence="7">
    <location>
        <begin position="104"/>
        <end position="123"/>
    </location>
</feature>
<feature type="compositionally biased region" description="Polar residues" evidence="6">
    <location>
        <begin position="928"/>
        <end position="938"/>
    </location>
</feature>